<proteinExistence type="predicted"/>
<keyword evidence="2" id="KW-0472">Membrane</keyword>
<dbReference type="Proteomes" id="UP001500655">
    <property type="component" value="Unassembled WGS sequence"/>
</dbReference>
<dbReference type="InterPro" id="IPR043725">
    <property type="entry name" value="DUF5667"/>
</dbReference>
<sequence length="375" mass="39033">MTRTVFDRRRAERFAQLIAEDGGAPRHHSRSDVDMELAPLVEITRRVTAIPVSAEPDPEFRVGLRAMLTARIEREGIGATAVEPRGVPAAVVAPGPGVTPKPVTTRRGRTRVAIFAGVTAGALALSGVSAASGDAVPGDTLYSVKRSTERAQLALASSDITRGQLYLQFAQVRLAEARRSSAQFLPDILLDMNAETRLGMKLLGTAAIDRRDPAALDTIDAFVATQRRPLLELADRAGGMRRDEVLTAVAILDSVAARSQALRGAVRCGGSAGIDELGPRPRPCVASGVHEGRPHSTTGPGGAAQPEVIASGGQSGATAPVPSPATPQTTSGSPEPTAEAPTGTAATDEAGKKSKDKDDSVLDRLGRLFGSLLGR</sequence>
<keyword evidence="2" id="KW-0812">Transmembrane</keyword>
<organism evidence="4 5">
    <name type="scientific">Luedemannella helvata</name>
    <dbReference type="NCBI Taxonomy" id="349315"/>
    <lineage>
        <taxon>Bacteria</taxon>
        <taxon>Bacillati</taxon>
        <taxon>Actinomycetota</taxon>
        <taxon>Actinomycetes</taxon>
        <taxon>Micromonosporales</taxon>
        <taxon>Micromonosporaceae</taxon>
        <taxon>Luedemannella</taxon>
    </lineage>
</organism>
<comment type="caution">
    <text evidence="4">The sequence shown here is derived from an EMBL/GenBank/DDBJ whole genome shotgun (WGS) entry which is preliminary data.</text>
</comment>
<evidence type="ECO:0000256" key="2">
    <source>
        <dbReference type="SAM" id="Phobius"/>
    </source>
</evidence>
<keyword evidence="5" id="KW-1185">Reference proteome</keyword>
<evidence type="ECO:0000259" key="3">
    <source>
        <dbReference type="Pfam" id="PF18915"/>
    </source>
</evidence>
<feature type="compositionally biased region" description="Basic and acidic residues" evidence="1">
    <location>
        <begin position="349"/>
        <end position="363"/>
    </location>
</feature>
<name>A0ABP4WW82_9ACTN</name>
<dbReference type="EMBL" id="BAAALS010000017">
    <property type="protein sequence ID" value="GAA1762017.1"/>
    <property type="molecule type" value="Genomic_DNA"/>
</dbReference>
<gene>
    <name evidence="4" type="ORF">GCM10009681_36440</name>
</gene>
<reference evidence="5" key="1">
    <citation type="journal article" date="2019" name="Int. J. Syst. Evol. Microbiol.">
        <title>The Global Catalogue of Microorganisms (GCM) 10K type strain sequencing project: providing services to taxonomists for standard genome sequencing and annotation.</title>
        <authorList>
            <consortium name="The Broad Institute Genomics Platform"/>
            <consortium name="The Broad Institute Genome Sequencing Center for Infectious Disease"/>
            <person name="Wu L."/>
            <person name="Ma J."/>
        </authorList>
    </citation>
    <scope>NUCLEOTIDE SEQUENCE [LARGE SCALE GENOMIC DNA]</scope>
    <source>
        <strain evidence="5">JCM 13249</strain>
    </source>
</reference>
<evidence type="ECO:0000313" key="4">
    <source>
        <dbReference type="EMBL" id="GAA1762017.1"/>
    </source>
</evidence>
<feature type="transmembrane region" description="Helical" evidence="2">
    <location>
        <begin position="112"/>
        <end position="131"/>
    </location>
</feature>
<accession>A0ABP4WW82</accession>
<protein>
    <recommendedName>
        <fullName evidence="3">DUF5667 domain-containing protein</fullName>
    </recommendedName>
</protein>
<feature type="compositionally biased region" description="Low complexity" evidence="1">
    <location>
        <begin position="334"/>
        <end position="348"/>
    </location>
</feature>
<evidence type="ECO:0000256" key="1">
    <source>
        <dbReference type="SAM" id="MobiDB-lite"/>
    </source>
</evidence>
<dbReference type="RefSeq" id="WP_344083123.1">
    <property type="nucleotide sequence ID" value="NZ_BAAALS010000017.1"/>
</dbReference>
<keyword evidence="2" id="KW-1133">Transmembrane helix</keyword>
<evidence type="ECO:0000313" key="5">
    <source>
        <dbReference type="Proteomes" id="UP001500655"/>
    </source>
</evidence>
<dbReference type="Pfam" id="PF18915">
    <property type="entry name" value="DUF5667"/>
    <property type="match status" value="1"/>
</dbReference>
<feature type="domain" description="DUF5667" evidence="3">
    <location>
        <begin position="135"/>
        <end position="179"/>
    </location>
</feature>
<feature type="region of interest" description="Disordered" evidence="1">
    <location>
        <begin position="271"/>
        <end position="363"/>
    </location>
</feature>